<dbReference type="Pfam" id="PF00668">
    <property type="entry name" value="Condensation"/>
    <property type="match status" value="1"/>
</dbReference>
<evidence type="ECO:0000256" key="4">
    <source>
        <dbReference type="ARBA" id="ARBA00022598"/>
    </source>
</evidence>
<dbReference type="SUPFAM" id="SSF51197">
    <property type="entry name" value="Clavaminate synthase-like"/>
    <property type="match status" value="1"/>
</dbReference>
<dbReference type="Proteomes" id="UP000317257">
    <property type="component" value="Unassembled WGS sequence"/>
</dbReference>
<dbReference type="Gene3D" id="3.30.300.30">
    <property type="match status" value="3"/>
</dbReference>
<proteinExistence type="inferred from homology"/>
<dbReference type="GO" id="GO:0031177">
    <property type="term" value="F:phosphopantetheine binding"/>
    <property type="evidence" value="ECO:0007669"/>
    <property type="project" value="InterPro"/>
</dbReference>
<evidence type="ECO:0000259" key="8">
    <source>
        <dbReference type="PROSITE" id="PS50075"/>
    </source>
</evidence>
<reference evidence="11" key="1">
    <citation type="submission" date="2018-12" db="EMBL/GenBank/DDBJ databases">
        <title>The complete genome of Metarhizium rileyi, a key fungal pathogen of Lepidoptera.</title>
        <authorList>
            <person name="Binneck E."/>
            <person name="Lastra C.C.L."/>
            <person name="Sosa-Gomez D.R."/>
        </authorList>
    </citation>
    <scope>NUCLEOTIDE SEQUENCE [LARGE SCALE GENOMIC DNA]</scope>
    <source>
        <strain evidence="11">Cep018-CH2</strain>
    </source>
</reference>
<dbReference type="Pfam" id="PF00501">
    <property type="entry name" value="AMP-binding"/>
    <property type="match status" value="2"/>
</dbReference>
<dbReference type="InterPro" id="IPR044861">
    <property type="entry name" value="IPNS-like_FE2OG_OXY"/>
</dbReference>
<dbReference type="GO" id="GO:0044283">
    <property type="term" value="P:small molecule biosynthetic process"/>
    <property type="evidence" value="ECO:0007669"/>
    <property type="project" value="UniProtKB-ARBA"/>
</dbReference>
<dbReference type="GO" id="GO:0016874">
    <property type="term" value="F:ligase activity"/>
    <property type="evidence" value="ECO:0007669"/>
    <property type="project" value="UniProtKB-KW"/>
</dbReference>
<dbReference type="InterPro" id="IPR036291">
    <property type="entry name" value="NAD(P)-bd_dom_sf"/>
</dbReference>
<evidence type="ECO:0000256" key="3">
    <source>
        <dbReference type="ARBA" id="ARBA00022553"/>
    </source>
</evidence>
<dbReference type="InterPro" id="IPR026992">
    <property type="entry name" value="DIOX_N"/>
</dbReference>
<dbReference type="InterPro" id="IPR013120">
    <property type="entry name" value="FAR_NAD-bd"/>
</dbReference>
<dbReference type="PROSITE" id="PS00012">
    <property type="entry name" value="PHOSPHOPANTETHEINE"/>
    <property type="match status" value="2"/>
</dbReference>
<dbReference type="InterPro" id="IPR020806">
    <property type="entry name" value="PKS_PP-bd"/>
</dbReference>
<dbReference type="PROSITE" id="PS51471">
    <property type="entry name" value="FE2OG_OXY"/>
    <property type="match status" value="1"/>
</dbReference>
<dbReference type="PROSITE" id="PS50075">
    <property type="entry name" value="CARRIER"/>
    <property type="match status" value="1"/>
</dbReference>
<dbReference type="GO" id="GO:0016740">
    <property type="term" value="F:transferase activity"/>
    <property type="evidence" value="ECO:0007669"/>
    <property type="project" value="UniProtKB-KW"/>
</dbReference>
<dbReference type="SMART" id="SM01294">
    <property type="entry name" value="PKS_PP_betabranch"/>
    <property type="match status" value="1"/>
</dbReference>
<dbReference type="SUPFAM" id="SSF51735">
    <property type="entry name" value="NAD(P)-binding Rossmann-fold domains"/>
    <property type="match status" value="1"/>
</dbReference>
<evidence type="ECO:0000256" key="6">
    <source>
        <dbReference type="ARBA" id="ARBA00029454"/>
    </source>
</evidence>
<dbReference type="InterPro" id="IPR005123">
    <property type="entry name" value="Oxoglu/Fe-dep_dioxygenase_dom"/>
</dbReference>
<dbReference type="InterPro" id="IPR027443">
    <property type="entry name" value="IPNS-like_sf"/>
</dbReference>
<name>A0A5C6G4S3_METRR</name>
<dbReference type="SUPFAM" id="SSF53335">
    <property type="entry name" value="S-adenosyl-L-methionine-dependent methyltransferases"/>
    <property type="match status" value="1"/>
</dbReference>
<dbReference type="CDD" id="cd05918">
    <property type="entry name" value="A_NRPS_SidN3_like"/>
    <property type="match status" value="2"/>
</dbReference>
<evidence type="ECO:0000256" key="7">
    <source>
        <dbReference type="SAM" id="MobiDB-lite"/>
    </source>
</evidence>
<dbReference type="Gene3D" id="2.60.120.330">
    <property type="entry name" value="B-lactam Antibiotic, Isopenicillin N Synthase, Chain"/>
    <property type="match status" value="1"/>
</dbReference>
<dbReference type="InterPro" id="IPR036736">
    <property type="entry name" value="ACP-like_sf"/>
</dbReference>
<dbReference type="Pfam" id="PF14226">
    <property type="entry name" value="DIOX_N"/>
    <property type="match status" value="1"/>
</dbReference>
<dbReference type="SUPFAM" id="SSF52777">
    <property type="entry name" value="CoA-dependent acyltransferases"/>
    <property type="match status" value="3"/>
</dbReference>
<dbReference type="FunFam" id="3.30.559.30:FF:000003">
    <property type="entry name" value="Nonribosomal peptide synthase SidD"/>
    <property type="match status" value="1"/>
</dbReference>
<dbReference type="Gene3D" id="3.40.50.720">
    <property type="entry name" value="NAD(P)-binding Rossmann-like Domain"/>
    <property type="match status" value="1"/>
</dbReference>
<dbReference type="InterPro" id="IPR013217">
    <property type="entry name" value="Methyltransf_12"/>
</dbReference>
<dbReference type="Gene3D" id="3.30.559.30">
    <property type="entry name" value="Nonribosomal peptide synthetase, condensation domain"/>
    <property type="match status" value="2"/>
</dbReference>
<dbReference type="InterPro" id="IPR010071">
    <property type="entry name" value="AA_adenyl_dom"/>
</dbReference>
<feature type="compositionally biased region" description="Low complexity" evidence="7">
    <location>
        <begin position="331"/>
        <end position="343"/>
    </location>
</feature>
<keyword evidence="2" id="KW-0596">Phosphopantetheine</keyword>
<dbReference type="InterPro" id="IPR006162">
    <property type="entry name" value="Ppantetheine_attach_site"/>
</dbReference>
<dbReference type="FunFam" id="3.30.300.30:FF:000015">
    <property type="entry name" value="Nonribosomal peptide synthase SidD"/>
    <property type="match status" value="1"/>
</dbReference>
<dbReference type="CDD" id="cd02440">
    <property type="entry name" value="AdoMet_MTases"/>
    <property type="match status" value="1"/>
</dbReference>
<dbReference type="Gene3D" id="1.10.1200.10">
    <property type="entry name" value="ACP-like"/>
    <property type="match status" value="2"/>
</dbReference>
<evidence type="ECO:0000256" key="2">
    <source>
        <dbReference type="ARBA" id="ARBA00022450"/>
    </source>
</evidence>
<dbReference type="SMART" id="SM00823">
    <property type="entry name" value="PKS_PP"/>
    <property type="match status" value="2"/>
</dbReference>
<comment type="caution">
    <text evidence="10">The sequence shown here is derived from an EMBL/GenBank/DDBJ whole genome shotgun (WGS) entry which is preliminary data.</text>
</comment>
<keyword evidence="5" id="KW-0808">Transferase</keyword>
<dbReference type="EMBL" id="SBHS01000055">
    <property type="protein sequence ID" value="TWU70993.1"/>
    <property type="molecule type" value="Genomic_DNA"/>
</dbReference>
<dbReference type="FunFam" id="3.40.50.12780:FF:000014">
    <property type="entry name" value="Nonribosomal peptide synthetase 1"/>
    <property type="match status" value="2"/>
</dbReference>
<dbReference type="Pfam" id="PF03171">
    <property type="entry name" value="2OG-FeII_Oxy"/>
    <property type="match status" value="1"/>
</dbReference>
<dbReference type="Gene3D" id="3.40.50.12780">
    <property type="entry name" value="N-terminal domain of ligase-like"/>
    <property type="match status" value="2"/>
</dbReference>
<protein>
    <submittedName>
        <fullName evidence="10">Nrps</fullName>
    </submittedName>
</protein>
<dbReference type="NCBIfam" id="TIGR01746">
    <property type="entry name" value="Thioester-redct"/>
    <property type="match status" value="1"/>
</dbReference>
<dbReference type="InterPro" id="IPR010080">
    <property type="entry name" value="Thioester_reductase-like_dom"/>
</dbReference>
<dbReference type="PANTHER" id="PTHR45527:SF3">
    <property type="entry name" value="SIDEROPHORE SYNTHETASE (EUROFUNG)"/>
    <property type="match status" value="1"/>
</dbReference>
<dbReference type="GO" id="GO:0009403">
    <property type="term" value="P:toxin biosynthetic process"/>
    <property type="evidence" value="ECO:0007669"/>
    <property type="project" value="UniProtKB-ARBA"/>
</dbReference>
<organism evidence="10 11">
    <name type="scientific">Metarhizium rileyi (strain RCEF 4871)</name>
    <name type="common">Nomuraea rileyi</name>
    <dbReference type="NCBI Taxonomy" id="1649241"/>
    <lineage>
        <taxon>Eukaryota</taxon>
        <taxon>Fungi</taxon>
        <taxon>Dikarya</taxon>
        <taxon>Ascomycota</taxon>
        <taxon>Pezizomycotina</taxon>
        <taxon>Sordariomycetes</taxon>
        <taxon>Hypocreomycetidae</taxon>
        <taxon>Hypocreales</taxon>
        <taxon>Clavicipitaceae</taxon>
        <taxon>Metarhizium</taxon>
    </lineage>
</organism>
<evidence type="ECO:0000256" key="1">
    <source>
        <dbReference type="ARBA" id="ARBA00005179"/>
    </source>
</evidence>
<dbReference type="InterPro" id="IPR023213">
    <property type="entry name" value="CAT-like_dom_sf"/>
</dbReference>
<dbReference type="Gene3D" id="3.30.559.10">
    <property type="entry name" value="Chloramphenicol acetyltransferase-like domain"/>
    <property type="match status" value="1"/>
</dbReference>
<evidence type="ECO:0000259" key="9">
    <source>
        <dbReference type="PROSITE" id="PS51471"/>
    </source>
</evidence>
<dbReference type="Pfam" id="PF08242">
    <property type="entry name" value="Methyltransf_12"/>
    <property type="match status" value="1"/>
</dbReference>
<gene>
    <name evidence="10" type="ORF">ED733_000833</name>
</gene>
<dbReference type="SUPFAM" id="SSF47336">
    <property type="entry name" value="ACP-like"/>
    <property type="match status" value="2"/>
</dbReference>
<dbReference type="InterPro" id="IPR045851">
    <property type="entry name" value="AMP-bd_C_sf"/>
</dbReference>
<dbReference type="Gene3D" id="3.40.50.150">
    <property type="entry name" value="Vaccinia Virus protein VP39"/>
    <property type="match status" value="1"/>
</dbReference>
<feature type="domain" description="Carrier" evidence="8">
    <location>
        <begin position="1194"/>
        <end position="1270"/>
    </location>
</feature>
<dbReference type="InterPro" id="IPR029063">
    <property type="entry name" value="SAM-dependent_MTases_sf"/>
</dbReference>
<dbReference type="GO" id="GO:0005737">
    <property type="term" value="C:cytoplasm"/>
    <property type="evidence" value="ECO:0007669"/>
    <property type="project" value="TreeGrafter"/>
</dbReference>
<dbReference type="InterPro" id="IPR042099">
    <property type="entry name" value="ANL_N_sf"/>
</dbReference>
<dbReference type="CDD" id="cd05235">
    <property type="entry name" value="SDR_e1"/>
    <property type="match status" value="1"/>
</dbReference>
<dbReference type="PANTHER" id="PTHR45527">
    <property type="entry name" value="NONRIBOSOMAL PEPTIDE SYNTHETASE"/>
    <property type="match status" value="1"/>
</dbReference>
<evidence type="ECO:0000313" key="11">
    <source>
        <dbReference type="Proteomes" id="UP000317257"/>
    </source>
</evidence>
<dbReference type="GO" id="GO:0043041">
    <property type="term" value="P:amino acid activation for nonribosomal peptide biosynthetic process"/>
    <property type="evidence" value="ECO:0007669"/>
    <property type="project" value="TreeGrafter"/>
</dbReference>
<comment type="pathway">
    <text evidence="1">Secondary metabolite biosynthesis.</text>
</comment>
<comment type="similarity">
    <text evidence="6">Belongs to the NRP synthetase family.</text>
</comment>
<feature type="region of interest" description="Disordered" evidence="7">
    <location>
        <begin position="296"/>
        <end position="346"/>
    </location>
</feature>
<dbReference type="CDD" id="cd19545">
    <property type="entry name" value="FUM14_C_NRPS-like"/>
    <property type="match status" value="1"/>
</dbReference>
<dbReference type="NCBIfam" id="TIGR01733">
    <property type="entry name" value="AA-adenyl-dom"/>
    <property type="match status" value="2"/>
</dbReference>
<evidence type="ECO:0000256" key="5">
    <source>
        <dbReference type="ARBA" id="ARBA00022679"/>
    </source>
</evidence>
<keyword evidence="4" id="KW-0436">Ligase</keyword>
<accession>A0A5C6G4S3</accession>
<dbReference type="SUPFAM" id="SSF56801">
    <property type="entry name" value="Acetyl-CoA synthetase-like"/>
    <property type="match status" value="2"/>
</dbReference>
<feature type="domain" description="Fe2OG dioxygenase" evidence="9">
    <location>
        <begin position="186"/>
        <end position="297"/>
    </location>
</feature>
<dbReference type="InterPro" id="IPR001242">
    <property type="entry name" value="Condensation_dom"/>
</dbReference>
<dbReference type="InterPro" id="IPR009081">
    <property type="entry name" value="PP-bd_ACP"/>
</dbReference>
<sequence length="3190" mass="354642">MARTPERRVRTLDFAQFCHGEPSSSHGFCRELVDCLRSLGFVKIRNHGISGEEIEKVFVMNKLFFSLPQAAKAKAAHPPEANPHRGYSYVGQEKLSRVKDYEKGKRSIVDVYDIKECTCQESYDQGPAVDKLYPNRWPDKQDIPGFRVVMEKFYERCHQVHQDVLRAIATGFDLSPSFLTDLCCENTSELRLNHYPGVHPSSLRKGAKRISEHTDFGTVTLLFQDSVGGLEIEDQNSPGTYFPVSSERKSDMIVNVGDCIQRWTNDKILSTSHRVVLPEDRDALIKDRYSVAYFGKPSRSQLPKPRLRNLPNMTYDEGGHKNNQETPQDVNMSSNNESMSTSSPTGSYGEIIGQATVSVPQEDQEKLTPLNELSGLYAERESYQSPLCPSTTKMISETVRKSSADDGYTSFPIRSTLIDRPVLDKTLRCEFAPFPPCCDIQRLSTLSNASWALIAGQLTNSTKVIVGIPAFGESTSVHNIESGTALQPAPIPLLIDWRPEQSVMDYLKHVQSRIADVTTLGGAGSQLLTSGYPVNYNAGHMQTLIVVETNEISPGSINGTREVQLRQYDYKKKYACAALVIEIRLQKTGIVAVASFDTRALGPSLVYNLLKRLEYVMEQLFRVSSDHVLADIDMVTSEDLEQIWQWNDPIPAPVERCMHEMVQEQCRLQPNTLAVDAWDGRLTYRELDQLSNRLACHLVDRGVKPDMFVPLCFHKSMWMPVTAMGVLKAGGAFVLLEPSFPEQRLRAIVEESEASIVLASSTTMALSLRLLDNVIQVDSELFNCLTFSANRLPQLQPSSSAMFGVFTSGSTGKPKGAVLTHANYCSALTYQLDLLGFKKDARVFDFASYAFDVSVHNIFASLASGACLCIPSEEKRLQDICKSISDMRATIVHLTPSVARLIQPEKVPLLQTVIFTGEPLSVEDVEQWWGKTNIVNEYGPAECSINTINSNPSSPEEATLIGKGVGVAVWIVDPSNHDLLVPIGSVGELLIEGALVGRGYINETEKNAAAFIENPKWLLHGRPGRPGRQGRLYKTGDLVKYGENGNLAFVGRKDTQVKIYGQRVDLREVEHWIQSCGQGAGQVVAEMIAPRADDHDPAPALVAFLQNEHTALDGSLCPNSTEAILRPVPDEVEARLSKHLPSYMVPKVFIVLSKFPMTATGKTDRMQLRKIGSSFSLEQLAEVRAKTWAGPKRQPLSDMEQLLCDVWSKVLRLERRSIGPESNFFHLGGDSIAAMKSVGEARKSGIKVAVADVFRHPSLQDLARQSKYIEDNSLDHIKPFELLGEEFNRLAFLKDASHQYGIDPSAIYDAYPCTPLQEGLMSLTAKRPGDYIEQMILELGEDVKMDNLWAAWKHVACVTPILRTRLVHHNDLGLMQLVIEDDTSWTDATGLDEYLDADRKRSMNLGEPLSRYGLVRDETGEPKWFVWSIHHAIYDGWSVQLILDAAYRAYSGQEVEQGPQFQVFIKYVQQQRHQNQKRVVEYWQKTLEGFEGAQFPPVVPSVQQPVANTAVRHCIPHPQNGRVGVTMSMLIRAAWALVVGRMANSDDVVYGSTLYGRNASVAGLDELAAPTIATVPLRIRLSSKKTVSEYLEAIQREATTMIPFEQTGLQEIAQMSDSCRMACKFQTLLVIQPEEHSQGKGPLGTWQVRSQEQWFSTYPLTLELWLGTDHITASAMFDSRITESWVVRKMLQRLEGVMYQLNHATSSQLLGDITILTTEDLEQIWEWNKIIPTPVNRCVQEIIHDKVQHRPNAPAICAWDGELTYSELNRLADKLSGRLTELGVGPHLLVPLCFEKSLWTAVAILGVIKSGGGFVLLDASLPEQRLRSIMKQIKGDLVITCPSQQALCSRLGAETITLSWGFFSTLKDYEAGLQIQSYSPSSILYAVFTSGSTGIPKGVLITHANMASALHYQSEVMGLSEDSRLYDFASYSFDVAISNMFTVLAAGGCLCVPSEEHRKNNLEGSIISLRANALDLTPSIAQLLSPARLPNVRSLTLGGEPVLATAVEQWFGKLQIRNAYGPSECTPTCIVNHNPSSPEQATEIGNGVGIVTWVVDPSNHEVLLPPGCTGELLLEGPLVGPGYLDDGEKTAAAFVHDPVWLTQGTHNRSGRHGLLYKTGDLAKYHENGTLSFVRRKDTQIKLRGQRVELGEVEHILRTHSCVIDAVAASQCDDRLGAWIAGFVTIRADGQKEHQGDEEYEQQQIQSWEDQFDGETYTSIEEIPREAIGRDFIGWTSMYDGSDLDKGEMNEWLNDTMNTILDGGPAGHVLEIGCGSGMMLFNLANKGLQSYIGIEPSKRAVDATASIVKSIPHLKERVRIVKGTGEDLQQLGTPISPDLVVINSVIQYFPSQKYLVKLIQDILELRSVQTIFFGDVRSHALHKEFLALRALSIVGETASREEIGQVLSNLHRAEPELLLDPEFFTSLPARLPGHIAHVEILPKKMEATNELSSFRYGAVVHLDLKHRQIRDIDAKSWVSYTSQGLDCKSLLALLKDWPHAADTIAISDIPHSKTVFATKLIDELENGASEARHRRHWAEFIRQDAKQCCALSAIDLVKLAKEAGYRAEVSWARQYSQRGGLDAVFHRFITDNDARRVLFRFPIDHTNRPFHLLSSKPLRRRAEMNIQRELEARLRCQLPSHMIPQTITILDRMPISHNGKVDRQILADSVQRQWTGQGRKRWPTTDTGKELQRIWSHVLNISPDSIGLDDGFVHFGGNSLHAMKIVHMARQAGINLKVTDMFRHSETTIGRLLLDCCCDDTPGKSTAADPVHWTYLMAAIDEKDKCLAAIQAGAKPRLVDGDIQADPDELFTVLLTGANGFIGTQILRQLLEHGRVDRVICIVRGESTSVARHRTIEAAQKALWWTEFHQEMLEVWPGDLSAPRLGLDDAKWRLLAEGKAVNIIIHNGASVNFVKGYAALEAVNVNSTVEMMSVVTRNPGMRFIYVSSARSQDPMEEEEEDMARVLTENPNGYNQTKFVAEALVRRAASRSSPRQHQFMVVSPGLVVGTPTEGVANADDWLWRMAAACIRVGVYNVDDSDKWIPLCDVGTIAAVIIHAALGHPSSSTTVTQVRGGLTMGEFWETLATAGYPLTGTRVAECTAAIREDILANREKHPLGVLEDMLQDLDDTTNVQWAASWRKNGLCSPVRLKAALCKSAEFLSGVSFLPLPNFVRERLVQETSMSAFTRSGF</sequence>
<dbReference type="FunFam" id="1.10.1200.10:FF:000005">
    <property type="entry name" value="Nonribosomal peptide synthetase 1"/>
    <property type="match status" value="1"/>
</dbReference>
<dbReference type="Pfam" id="PF07993">
    <property type="entry name" value="NAD_binding_4"/>
    <property type="match status" value="1"/>
</dbReference>
<keyword evidence="3" id="KW-0597">Phosphoprotein</keyword>
<dbReference type="Pfam" id="PF00550">
    <property type="entry name" value="PP-binding"/>
    <property type="match status" value="2"/>
</dbReference>
<dbReference type="InterPro" id="IPR000873">
    <property type="entry name" value="AMP-dep_synth/lig_dom"/>
</dbReference>
<evidence type="ECO:0000313" key="10">
    <source>
        <dbReference type="EMBL" id="TWU70993.1"/>
    </source>
</evidence>